<protein>
    <submittedName>
        <fullName evidence="2">Uncharacterized protein</fullName>
    </submittedName>
</protein>
<accession>G7YSF5</accession>
<keyword evidence="3" id="KW-1185">Reference proteome</keyword>
<feature type="non-terminal residue" evidence="2">
    <location>
        <position position="1"/>
    </location>
</feature>
<dbReference type="EMBL" id="DF144105">
    <property type="protein sequence ID" value="GAA55885.1"/>
    <property type="molecule type" value="Genomic_DNA"/>
</dbReference>
<evidence type="ECO:0000256" key="1">
    <source>
        <dbReference type="SAM" id="MobiDB-lite"/>
    </source>
</evidence>
<dbReference type="AlphaFoldDB" id="G7YSF5"/>
<dbReference type="Proteomes" id="UP000008909">
    <property type="component" value="Unassembled WGS sequence"/>
</dbReference>
<feature type="region of interest" description="Disordered" evidence="1">
    <location>
        <begin position="23"/>
        <end position="56"/>
    </location>
</feature>
<proteinExistence type="predicted"/>
<organism evidence="2 3">
    <name type="scientific">Clonorchis sinensis</name>
    <name type="common">Chinese liver fluke</name>
    <dbReference type="NCBI Taxonomy" id="79923"/>
    <lineage>
        <taxon>Eukaryota</taxon>
        <taxon>Metazoa</taxon>
        <taxon>Spiralia</taxon>
        <taxon>Lophotrochozoa</taxon>
        <taxon>Platyhelminthes</taxon>
        <taxon>Trematoda</taxon>
        <taxon>Digenea</taxon>
        <taxon>Opisthorchiida</taxon>
        <taxon>Opisthorchiata</taxon>
        <taxon>Opisthorchiidae</taxon>
        <taxon>Clonorchis</taxon>
    </lineage>
</organism>
<sequence length="243" mass="27932">LNVCTDRYVWWARKVEQMKDTKNPGNICRLSHSSTGPRKPPVSETTRDQNGSLIPSKEEGFDRWAQYFEATTQSVTCYLKSGLSAFNRKADCEYETPLSPRSARAHIGSSCYSSDHRKTGMWNYNEALEAKIITHRSKLNVAWKINAFIIAKKRGLTQRSPCRHHFMTWLSAVCVTQTRRHACIGLTLPGRLHHCLRRFATCHMKKLFIACQSHTNSNGVVRLRRDKHIYRVSGQLGKVFHKK</sequence>
<gene>
    <name evidence="2" type="ORF">CLF_109265</name>
</gene>
<evidence type="ECO:0000313" key="3">
    <source>
        <dbReference type="Proteomes" id="UP000008909"/>
    </source>
</evidence>
<evidence type="ECO:0000313" key="2">
    <source>
        <dbReference type="EMBL" id="GAA55885.1"/>
    </source>
</evidence>
<reference evidence="2" key="1">
    <citation type="journal article" date="2011" name="Genome Biol.">
        <title>The draft genome of the carcinogenic human liver fluke Clonorchis sinensis.</title>
        <authorList>
            <person name="Wang X."/>
            <person name="Chen W."/>
            <person name="Huang Y."/>
            <person name="Sun J."/>
            <person name="Men J."/>
            <person name="Liu H."/>
            <person name="Luo F."/>
            <person name="Guo L."/>
            <person name="Lv X."/>
            <person name="Deng C."/>
            <person name="Zhou C."/>
            <person name="Fan Y."/>
            <person name="Li X."/>
            <person name="Huang L."/>
            <person name="Hu Y."/>
            <person name="Liang C."/>
            <person name="Hu X."/>
            <person name="Xu J."/>
            <person name="Yu X."/>
        </authorList>
    </citation>
    <scope>NUCLEOTIDE SEQUENCE [LARGE SCALE GENOMIC DNA]</scope>
    <source>
        <strain evidence="2">Henan</strain>
    </source>
</reference>
<name>G7YSF5_CLOSI</name>
<reference key="2">
    <citation type="submission" date="2011-10" db="EMBL/GenBank/DDBJ databases">
        <title>The genome and transcriptome sequence of Clonorchis sinensis provide insights into the carcinogenic liver fluke.</title>
        <authorList>
            <person name="Wang X."/>
            <person name="Huang Y."/>
            <person name="Chen W."/>
            <person name="Liu H."/>
            <person name="Guo L."/>
            <person name="Chen Y."/>
            <person name="Luo F."/>
            <person name="Zhou W."/>
            <person name="Sun J."/>
            <person name="Mao Q."/>
            <person name="Liang P."/>
            <person name="Zhou C."/>
            <person name="Tian Y."/>
            <person name="Men J."/>
            <person name="Lv X."/>
            <person name="Huang L."/>
            <person name="Zhou J."/>
            <person name="Hu Y."/>
            <person name="Li R."/>
            <person name="Zhang F."/>
            <person name="Lei H."/>
            <person name="Li X."/>
            <person name="Hu X."/>
            <person name="Liang C."/>
            <person name="Xu J."/>
            <person name="Wu Z."/>
            <person name="Yu X."/>
        </authorList>
    </citation>
    <scope>NUCLEOTIDE SEQUENCE</scope>
    <source>
        <strain>Henan</strain>
    </source>
</reference>